<dbReference type="InterPro" id="IPR036228">
    <property type="entry name" value="ATP_synth_F0_dsu_sf_mt"/>
</dbReference>
<dbReference type="Gene3D" id="6.10.280.70">
    <property type="match status" value="1"/>
</dbReference>
<dbReference type="PANTHER" id="PTHR12700">
    <property type="entry name" value="ATP SYNTHASE SUBUNIT D, MITOCHONDRIAL"/>
    <property type="match status" value="1"/>
</dbReference>
<evidence type="ECO:0000256" key="3">
    <source>
        <dbReference type="ARBA" id="ARBA00022448"/>
    </source>
</evidence>
<evidence type="ECO:0000256" key="9">
    <source>
        <dbReference type="ARBA" id="ARBA00023136"/>
    </source>
</evidence>
<evidence type="ECO:0000256" key="6">
    <source>
        <dbReference type="ARBA" id="ARBA00022792"/>
    </source>
</evidence>
<evidence type="ECO:0000256" key="2">
    <source>
        <dbReference type="ARBA" id="ARBA00006842"/>
    </source>
</evidence>
<reference evidence="10" key="1">
    <citation type="submission" date="2013-07" db="EMBL/GenBank/DDBJ databases">
        <authorList>
            <person name="Geib S."/>
        </authorList>
    </citation>
    <scope>NUCLEOTIDE SEQUENCE</scope>
</reference>
<keyword evidence="8" id="KW-0496">Mitochondrion</keyword>
<accession>W8C0P7</accession>
<sequence length="114" mass="13847">MAGSNATKSVLGELAKRVPSNQTKQFRKFLDLNSEYKRRVDKYPKELPRIDWDYYRTNVRVEAIKMVDEFEKKYEELNKIFDDRFKVDTRKYYDELEKQRAEVQVCRTRIKPIT</sequence>
<protein>
    <submittedName>
        <fullName evidence="10">ATP synthase subunit d, mitochondrial</fullName>
    </submittedName>
</protein>
<dbReference type="InterPro" id="IPR008689">
    <property type="entry name" value="ATP_synth_F0_dsu_mt"/>
</dbReference>
<dbReference type="SMR" id="W8C0P7"/>
<reference evidence="10" key="2">
    <citation type="journal article" date="2014" name="BMC Genomics">
        <title>A genomic perspective to assessing quality of mass-reared SIT flies used in Mediterranean fruit fly (Ceratitis capitata) eradication in California.</title>
        <authorList>
            <person name="Calla B."/>
            <person name="Hall B."/>
            <person name="Hou S."/>
            <person name="Geib S.M."/>
        </authorList>
    </citation>
    <scope>NUCLEOTIDE SEQUENCE</scope>
</reference>
<evidence type="ECO:0000256" key="7">
    <source>
        <dbReference type="ARBA" id="ARBA00023065"/>
    </source>
</evidence>
<dbReference type="EMBL" id="GAMC01007344">
    <property type="protein sequence ID" value="JAB99211.1"/>
    <property type="molecule type" value="mRNA"/>
</dbReference>
<dbReference type="GO" id="GO:0045259">
    <property type="term" value="C:proton-transporting ATP synthase complex"/>
    <property type="evidence" value="ECO:0007669"/>
    <property type="project" value="UniProtKB-KW"/>
</dbReference>
<dbReference type="GO" id="GO:0015078">
    <property type="term" value="F:proton transmembrane transporter activity"/>
    <property type="evidence" value="ECO:0007669"/>
    <property type="project" value="InterPro"/>
</dbReference>
<gene>
    <name evidence="10" type="primary">ATP5H</name>
</gene>
<dbReference type="GO" id="GO:0005743">
    <property type="term" value="C:mitochondrial inner membrane"/>
    <property type="evidence" value="ECO:0007669"/>
    <property type="project" value="UniProtKB-SubCell"/>
</dbReference>
<keyword evidence="6" id="KW-0999">Mitochondrion inner membrane</keyword>
<dbReference type="Pfam" id="PF05873">
    <property type="entry name" value="Mt_ATP-synt_D"/>
    <property type="match status" value="1"/>
</dbReference>
<keyword evidence="5" id="KW-0375">Hydrogen ion transport</keyword>
<evidence type="ECO:0000256" key="4">
    <source>
        <dbReference type="ARBA" id="ARBA00022547"/>
    </source>
</evidence>
<dbReference type="OrthoDB" id="35799at2759"/>
<keyword evidence="7" id="KW-0406">Ion transport</keyword>
<dbReference type="GO" id="GO:0015986">
    <property type="term" value="P:proton motive force-driven ATP synthesis"/>
    <property type="evidence" value="ECO:0007669"/>
    <property type="project" value="InterPro"/>
</dbReference>
<keyword evidence="9" id="KW-0472">Membrane</keyword>
<proteinExistence type="evidence at transcript level"/>
<name>W8C0P7_CERCA</name>
<dbReference type="SUPFAM" id="SSF161065">
    <property type="entry name" value="ATP synthase D chain-like"/>
    <property type="match status" value="1"/>
</dbReference>
<evidence type="ECO:0000256" key="1">
    <source>
        <dbReference type="ARBA" id="ARBA00004273"/>
    </source>
</evidence>
<evidence type="ECO:0000256" key="8">
    <source>
        <dbReference type="ARBA" id="ARBA00023128"/>
    </source>
</evidence>
<comment type="similarity">
    <text evidence="2">Belongs to the ATPase d subunit family.</text>
</comment>
<dbReference type="AlphaFoldDB" id="W8C0P7"/>
<comment type="subcellular location">
    <subcellularLocation>
        <location evidence="1">Mitochondrion inner membrane</location>
    </subcellularLocation>
</comment>
<evidence type="ECO:0000256" key="5">
    <source>
        <dbReference type="ARBA" id="ARBA00022781"/>
    </source>
</evidence>
<keyword evidence="3" id="KW-0813">Transport</keyword>
<keyword evidence="4" id="KW-0138">CF(0)</keyword>
<evidence type="ECO:0000313" key="10">
    <source>
        <dbReference type="EMBL" id="JAB99211.1"/>
    </source>
</evidence>
<organism evidence="10">
    <name type="scientific">Ceratitis capitata</name>
    <name type="common">Mediterranean fruit fly</name>
    <name type="synonym">Tephritis capitata</name>
    <dbReference type="NCBI Taxonomy" id="7213"/>
    <lineage>
        <taxon>Eukaryota</taxon>
        <taxon>Metazoa</taxon>
        <taxon>Ecdysozoa</taxon>
        <taxon>Arthropoda</taxon>
        <taxon>Hexapoda</taxon>
        <taxon>Insecta</taxon>
        <taxon>Pterygota</taxon>
        <taxon>Neoptera</taxon>
        <taxon>Endopterygota</taxon>
        <taxon>Diptera</taxon>
        <taxon>Brachycera</taxon>
        <taxon>Muscomorpha</taxon>
        <taxon>Tephritoidea</taxon>
        <taxon>Tephritidae</taxon>
        <taxon>Ceratitis</taxon>
        <taxon>Ceratitis</taxon>
    </lineage>
</organism>